<dbReference type="AlphaFoldDB" id="A0A8H3HNM2"/>
<feature type="region of interest" description="Disordered" evidence="1">
    <location>
        <begin position="146"/>
        <end position="177"/>
    </location>
</feature>
<comment type="caution">
    <text evidence="2">The sequence shown here is derived from an EMBL/GenBank/DDBJ whole genome shotgun (WGS) entry which is preliminary data.</text>
</comment>
<evidence type="ECO:0000313" key="2">
    <source>
        <dbReference type="EMBL" id="CAE7133929.1"/>
    </source>
</evidence>
<proteinExistence type="predicted"/>
<protein>
    <submittedName>
        <fullName evidence="2">Uncharacterized protein</fullName>
    </submittedName>
</protein>
<evidence type="ECO:0000256" key="1">
    <source>
        <dbReference type="SAM" id="MobiDB-lite"/>
    </source>
</evidence>
<gene>
    <name evidence="2" type="ORF">RDB_LOCUS66968</name>
</gene>
<evidence type="ECO:0000313" key="3">
    <source>
        <dbReference type="Proteomes" id="UP000663827"/>
    </source>
</evidence>
<sequence length="583" mass="67385">MARPGQTDSEIAEKTYIECWDQFHTWASRHTSETLRFSRLFNLDDEDDEDDEELDESLFHARSRDRTVYEAERELRASYYDPIEIDLEDDLLEPTLGPSPTSPHWVNTFTTKPIPQYSSFSHIRQLNYTRGDVWVHKLTGERIRVVSGEEGETEDEDQSEDEFRGSRNKGKNKREERAKEPLINIEESLVEPLQARKWIRERKLVNLETDDHLPANQESMPFVPPEMKARRMRGTLLDYEGSFIDIEAWQHLDASWDNDDDIIGAETVRRLLHIHHMTEERIDRTKVIPQDTRKLYDFLRHRTYPDLDIIFPREPPLPRLVLNEWARKDEQATLESRIREKAFNICSKIHCQTIMCPTHYAARERALTEQEAHATLEAQEADTIIRRGRGPQVPRWEVPKLSAHELFTKFKKERRERCGDHCFYSLPEHADSSFDVTEHDSDPDARTQADIETIWKVDPDAVPCDVAELSWEKVNCRQAYNIRNKLYSYLYELEPDEDDPGIEERRGGHSGRVGWRNATIPDCVRIAPTARVILQVGIVSGAADVTWTANSAALDASVSQAQGRVSASKADQVITSANAPIMG</sequence>
<accession>A0A8H3HNM2</accession>
<dbReference type="Proteomes" id="UP000663827">
    <property type="component" value="Unassembled WGS sequence"/>
</dbReference>
<dbReference type="EMBL" id="CAJNJQ010001341">
    <property type="protein sequence ID" value="CAE7133929.1"/>
    <property type="molecule type" value="Genomic_DNA"/>
</dbReference>
<reference evidence="2" key="1">
    <citation type="submission" date="2021-01" db="EMBL/GenBank/DDBJ databases">
        <authorList>
            <person name="Kaushik A."/>
        </authorList>
    </citation>
    <scope>NUCLEOTIDE SEQUENCE</scope>
    <source>
        <strain evidence="2">AG5</strain>
    </source>
</reference>
<name>A0A8H3HNM2_9AGAM</name>
<feature type="compositionally biased region" description="Acidic residues" evidence="1">
    <location>
        <begin position="149"/>
        <end position="160"/>
    </location>
</feature>
<organism evidence="2 3">
    <name type="scientific">Rhizoctonia solani</name>
    <dbReference type="NCBI Taxonomy" id="456999"/>
    <lineage>
        <taxon>Eukaryota</taxon>
        <taxon>Fungi</taxon>
        <taxon>Dikarya</taxon>
        <taxon>Basidiomycota</taxon>
        <taxon>Agaricomycotina</taxon>
        <taxon>Agaricomycetes</taxon>
        <taxon>Cantharellales</taxon>
        <taxon>Ceratobasidiaceae</taxon>
        <taxon>Rhizoctonia</taxon>
    </lineage>
</organism>